<dbReference type="Gene3D" id="3.80.10.10">
    <property type="entry name" value="Ribonuclease Inhibitor"/>
    <property type="match status" value="1"/>
</dbReference>
<keyword evidence="8" id="KW-0472">Membrane</keyword>
<gene>
    <name evidence="12" type="ORF">GSLYS_00017481001</name>
</gene>
<evidence type="ECO:0000259" key="10">
    <source>
        <dbReference type="Pfam" id="PF16000"/>
    </source>
</evidence>
<feature type="compositionally biased region" description="Basic and acidic residues" evidence="9">
    <location>
        <begin position="1050"/>
        <end position="1064"/>
    </location>
</feature>
<accession>A0AAV2IGE6</accession>
<reference evidence="12 13" key="1">
    <citation type="submission" date="2024-04" db="EMBL/GenBank/DDBJ databases">
        <authorList>
            <consortium name="Genoscope - CEA"/>
            <person name="William W."/>
        </authorList>
    </citation>
    <scope>NUCLEOTIDE SEQUENCE [LARGE SCALE GENOMIC DNA]</scope>
</reference>
<feature type="compositionally biased region" description="Basic and acidic residues" evidence="9">
    <location>
        <begin position="1026"/>
        <end position="1043"/>
    </location>
</feature>
<feature type="compositionally biased region" description="Basic and acidic residues" evidence="9">
    <location>
        <begin position="1238"/>
        <end position="1275"/>
    </location>
</feature>
<dbReference type="Pfam" id="PF16000">
    <property type="entry name" value="CARMIL_C"/>
    <property type="match status" value="1"/>
</dbReference>
<dbReference type="PANTHER" id="PTHR24112">
    <property type="entry name" value="LEUCINE-RICH REPEAT, ISOFORM F-RELATED"/>
    <property type="match status" value="1"/>
</dbReference>
<organism evidence="12 13">
    <name type="scientific">Lymnaea stagnalis</name>
    <name type="common">Great pond snail</name>
    <name type="synonym">Helix stagnalis</name>
    <dbReference type="NCBI Taxonomy" id="6523"/>
    <lineage>
        <taxon>Eukaryota</taxon>
        <taxon>Metazoa</taxon>
        <taxon>Spiralia</taxon>
        <taxon>Lophotrochozoa</taxon>
        <taxon>Mollusca</taxon>
        <taxon>Gastropoda</taxon>
        <taxon>Heterobranchia</taxon>
        <taxon>Euthyneura</taxon>
        <taxon>Panpulmonata</taxon>
        <taxon>Hygrophila</taxon>
        <taxon>Lymnaeoidea</taxon>
        <taxon>Lymnaeidae</taxon>
        <taxon>Lymnaea</taxon>
    </lineage>
</organism>
<feature type="compositionally biased region" description="Polar residues" evidence="9">
    <location>
        <begin position="1431"/>
        <end position="1449"/>
    </location>
</feature>
<feature type="compositionally biased region" description="Basic and acidic residues" evidence="9">
    <location>
        <begin position="1217"/>
        <end position="1229"/>
    </location>
</feature>
<evidence type="ECO:0000256" key="4">
    <source>
        <dbReference type="ARBA" id="ARBA00022475"/>
    </source>
</evidence>
<dbReference type="GO" id="GO:0030027">
    <property type="term" value="C:lamellipodium"/>
    <property type="evidence" value="ECO:0007669"/>
    <property type="project" value="TreeGrafter"/>
</dbReference>
<dbReference type="GO" id="GO:0005886">
    <property type="term" value="C:plasma membrane"/>
    <property type="evidence" value="ECO:0007669"/>
    <property type="project" value="UniProtKB-SubCell"/>
</dbReference>
<evidence type="ECO:0000256" key="6">
    <source>
        <dbReference type="ARBA" id="ARBA00022614"/>
    </source>
</evidence>
<feature type="compositionally biased region" description="Basic and acidic residues" evidence="9">
    <location>
        <begin position="1081"/>
        <end position="1091"/>
    </location>
</feature>
<feature type="compositionally biased region" description="Polar residues" evidence="9">
    <location>
        <begin position="1363"/>
        <end position="1382"/>
    </location>
</feature>
<dbReference type="GO" id="GO:0034315">
    <property type="term" value="P:regulation of Arp2/3 complex-mediated actin nucleation"/>
    <property type="evidence" value="ECO:0007669"/>
    <property type="project" value="TreeGrafter"/>
</dbReference>
<feature type="compositionally biased region" description="Polar residues" evidence="9">
    <location>
        <begin position="1494"/>
        <end position="1504"/>
    </location>
</feature>
<feature type="compositionally biased region" description="Basic and acidic residues" evidence="9">
    <location>
        <begin position="1106"/>
        <end position="1122"/>
    </location>
</feature>
<feature type="region of interest" description="Disordered" evidence="9">
    <location>
        <begin position="873"/>
        <end position="1463"/>
    </location>
</feature>
<dbReference type="GO" id="GO:0005737">
    <property type="term" value="C:cytoplasm"/>
    <property type="evidence" value="ECO:0007669"/>
    <property type="project" value="UniProtKB-SubCell"/>
</dbReference>
<evidence type="ECO:0000256" key="7">
    <source>
        <dbReference type="ARBA" id="ARBA00022737"/>
    </source>
</evidence>
<evidence type="ECO:0000313" key="12">
    <source>
        <dbReference type="EMBL" id="CAL1543968.1"/>
    </source>
</evidence>
<feature type="compositionally biased region" description="Low complexity" evidence="9">
    <location>
        <begin position="1412"/>
        <end position="1430"/>
    </location>
</feature>
<feature type="compositionally biased region" description="Basic residues" evidence="9">
    <location>
        <begin position="900"/>
        <end position="910"/>
    </location>
</feature>
<keyword evidence="4" id="KW-1003">Cell membrane</keyword>
<dbReference type="InterPro" id="IPR031943">
    <property type="entry name" value="CARMIL_C"/>
</dbReference>
<evidence type="ECO:0000256" key="8">
    <source>
        <dbReference type="ARBA" id="ARBA00023136"/>
    </source>
</evidence>
<evidence type="ECO:0008006" key="14">
    <source>
        <dbReference type="Google" id="ProtNLM"/>
    </source>
</evidence>
<dbReference type="Gene3D" id="2.30.29.30">
    <property type="entry name" value="Pleckstrin-homology domain (PH domain)/Phosphotyrosine-binding domain (PTB)"/>
    <property type="match status" value="1"/>
</dbReference>
<feature type="compositionally biased region" description="Basic and acidic residues" evidence="9">
    <location>
        <begin position="873"/>
        <end position="885"/>
    </location>
</feature>
<dbReference type="Pfam" id="PF13516">
    <property type="entry name" value="LRR_6"/>
    <property type="match status" value="1"/>
</dbReference>
<feature type="compositionally biased region" description="Polar residues" evidence="9">
    <location>
        <begin position="1478"/>
        <end position="1487"/>
    </location>
</feature>
<feature type="domain" description="CARMIL pleckstrin homology" evidence="11">
    <location>
        <begin position="25"/>
        <end position="118"/>
    </location>
</feature>
<comment type="caution">
    <text evidence="12">The sequence shown here is derived from an EMBL/GenBank/DDBJ whole genome shotgun (WGS) entry which is preliminary data.</text>
</comment>
<feature type="compositionally biased region" description="Basic residues" evidence="9">
    <location>
        <begin position="966"/>
        <end position="978"/>
    </location>
</feature>
<feature type="region of interest" description="Disordered" evidence="9">
    <location>
        <begin position="1475"/>
        <end position="1557"/>
    </location>
</feature>
<comment type="similarity">
    <text evidence="3">Belongs to the CARMIL family.</text>
</comment>
<dbReference type="InterPro" id="IPR051279">
    <property type="entry name" value="PP1-Reg/Actin-Interact_Protein"/>
</dbReference>
<evidence type="ECO:0000256" key="1">
    <source>
        <dbReference type="ARBA" id="ARBA00004236"/>
    </source>
</evidence>
<evidence type="ECO:0000256" key="5">
    <source>
        <dbReference type="ARBA" id="ARBA00022490"/>
    </source>
</evidence>
<feature type="compositionally biased region" description="Pro residues" evidence="9">
    <location>
        <begin position="1385"/>
        <end position="1396"/>
    </location>
</feature>
<evidence type="ECO:0000256" key="3">
    <source>
        <dbReference type="ARBA" id="ARBA00007298"/>
    </source>
</evidence>
<evidence type="ECO:0000313" key="13">
    <source>
        <dbReference type="Proteomes" id="UP001497497"/>
    </source>
</evidence>
<feature type="compositionally biased region" description="Basic and acidic residues" evidence="9">
    <location>
        <begin position="1518"/>
        <end position="1534"/>
    </location>
</feature>
<keyword evidence="7" id="KW-0677">Repeat</keyword>
<evidence type="ECO:0000259" key="11">
    <source>
        <dbReference type="Pfam" id="PF17888"/>
    </source>
</evidence>
<comment type="subcellular location">
    <subcellularLocation>
        <location evidence="1">Cell membrane</location>
    </subcellularLocation>
    <subcellularLocation>
        <location evidence="2">Cytoplasm</location>
    </subcellularLocation>
</comment>
<name>A0AAV2IGE6_LYMST</name>
<dbReference type="InterPro" id="IPR041245">
    <property type="entry name" value="CARMIL_PH"/>
</dbReference>
<feature type="domain" description="CARMIL C-terminal" evidence="10">
    <location>
        <begin position="784"/>
        <end position="990"/>
    </location>
</feature>
<sequence>MAAVSNIPRDLQESIKDLLDKQVKVTLKKLIKFEARPDKIENRVLALSGCRLFILTAKVPSRLETSFNFLEIQSIESKKANQLTLVAEGKTYQFYSDGSTEDVNHIITHIGISLKQIFTSYPLERLIMKIEVQPPERLKPMYDLIRGIEKKDSGPCGGFTTMYQCTCDYQGLPYREEVAWDVDTIYLSHDCRELRLQDFDHLSGKDLIPIIGALEHNSWFKRINASNVKLTVEACSELIKVMKRNSVIEDVNLSATGIKLEFVQKFALAIISNSGSQLNSLDLSNNLLDDKAIQHLLGAITKLPCGLTYFDISKTGITTKCLNKVAEVLAQSPNVLPTLTTLKLNDNGLKGEEFPALYNFLAQPNVITHLDLSFTDCALDSLCDPLLRGCPNLAILKASRTVFTHKKTKDVIIPQSWKQLFASSCCLEHVDFSYCKLPSEAVKELLLGLSSNRGLKDLCLDISNNELGSPGASVITCCIASVSAIKSLDVSNNGFDADLKAMFVELAKNTHLKSLSVGRNFSNIKPKAMTEVMNALALLLQEENSVLESLSLAESKLKADTTYVINALGSNNALQEIDISGNAIGDLGARMLAKALLINSKLRTVVWDKNNVSTFGFEDVAEALQRNVTLKKMPYPINDAAQALRLYPERTEAALQKIESCLQRNNSPRRFASDQAYRLQQGFLISSTQQNVDRLIVQVEDTIAALRSFGTTDAYAQEIETAEKLLSDANKSKMLLPGLQDIGITSQSTGNPIDNEFNVMMGRLTQVIETHMKKTTEDMLKCTGSHCPAIMNNQTFQNAIKDGCQAKSVLPKDFSKHVLEGASADVYNLTSEINLAVAALISDRVIEEIIDSMTSCQKSLGNHLNLRRSGVLKDKEKVDESDRQVKSSVSGENSPELANKRKTLISRKTRPQSAMGDDVIAQTSKRSLPAMSERNEETLSKSSEDTLNEISRLASSSSRPLEHVTKARPRREKAHRPTRPIVNTGTTELEEAPTNGPLFVRQPSQPIISVPATREDDAIPSAASKAETKPKADESSSKTDKKRLGFKTPKVKEEKDKDQKDSKKSSSFGFSNIFKKKSDKKKSFDEGKAEAELPTEPVVTSAPAKQLEKEKPLETVKERTVVVEESPTMKMAEPAVNNGEHGADEKLPTSPRAPKSALLPPSKVKAPTLAAEEDFSLGVEDSKKRAHGEDERKDEVSKLPAGVVKMPGLGALGGKNLLHEMKATQEKRFSKFPPSTVEEDRKKEVKAPEEKKRDSQEDKLKTPGVDEDRNKDLKPAPEANNNISLRHLEPADVSRSRPSSSEEHENKDHNDSSGHTSVLRPLTKPSAPPPPSKPALIPKARFGSTRPVSTFEEGDEVEDIPKSMTTSTPDYLFANSSLSATSTRPTPPVKPRPILPKPRRSGTGAEDADIESSSPPSTPSSATSLSAPPTIITTSEVTANDSYGSSKTEPTAPASGVVYDSATLRLTVKDKIKRLSKNNETSESSGSAAPVVPTPSTEVENGSENAAEEVRKSLNAKESIKVEGRVSKELKSPTEEELDDVPSTKGPSQPADDEIMV</sequence>
<evidence type="ECO:0000256" key="9">
    <source>
        <dbReference type="SAM" id="MobiDB-lite"/>
    </source>
</evidence>
<keyword evidence="6" id="KW-0433">Leucine-rich repeat</keyword>
<feature type="compositionally biased region" description="Basic and acidic residues" evidence="9">
    <location>
        <begin position="933"/>
        <end position="944"/>
    </location>
</feature>
<feature type="compositionally biased region" description="Basic and acidic residues" evidence="9">
    <location>
        <begin position="1180"/>
        <end position="1197"/>
    </location>
</feature>
<dbReference type="InterPro" id="IPR032675">
    <property type="entry name" value="LRR_dom_sf"/>
</dbReference>
<keyword evidence="13" id="KW-1185">Reference proteome</keyword>
<dbReference type="Pfam" id="PF17888">
    <property type="entry name" value="Carm_PH"/>
    <property type="match status" value="1"/>
</dbReference>
<dbReference type="PANTHER" id="PTHR24112:SF66">
    <property type="entry name" value="LEUCINE-RICH REPEAT, ISOFORM F"/>
    <property type="match status" value="1"/>
</dbReference>
<feature type="compositionally biased region" description="Basic and acidic residues" evidence="9">
    <location>
        <begin position="1286"/>
        <end position="1312"/>
    </location>
</feature>
<evidence type="ECO:0000256" key="2">
    <source>
        <dbReference type="ARBA" id="ARBA00004496"/>
    </source>
</evidence>
<dbReference type="SUPFAM" id="SSF52047">
    <property type="entry name" value="RNI-like"/>
    <property type="match status" value="2"/>
</dbReference>
<dbReference type="GO" id="GO:0016477">
    <property type="term" value="P:cell migration"/>
    <property type="evidence" value="ECO:0007669"/>
    <property type="project" value="TreeGrafter"/>
</dbReference>
<dbReference type="EMBL" id="CAXITT010000586">
    <property type="protein sequence ID" value="CAL1543968.1"/>
    <property type="molecule type" value="Genomic_DNA"/>
</dbReference>
<proteinExistence type="inferred from homology"/>
<dbReference type="SMART" id="SM00368">
    <property type="entry name" value="LRR_RI"/>
    <property type="match status" value="4"/>
</dbReference>
<dbReference type="InterPro" id="IPR011993">
    <property type="entry name" value="PH-like_dom_sf"/>
</dbReference>
<dbReference type="Proteomes" id="UP001497497">
    <property type="component" value="Unassembled WGS sequence"/>
</dbReference>
<protein>
    <recommendedName>
        <fullName evidence="14">F-actin-uncapping protein LRRC16A</fullName>
    </recommendedName>
</protein>
<dbReference type="InterPro" id="IPR001611">
    <property type="entry name" value="Leu-rich_rpt"/>
</dbReference>
<keyword evidence="5" id="KW-0963">Cytoplasm</keyword>